<gene>
    <name evidence="2" type="ORF">Slin15195_G020890</name>
</gene>
<dbReference type="Gene3D" id="2.30.110.10">
    <property type="entry name" value="Electron Transport, Fmn-binding Protein, Chain A"/>
    <property type="match status" value="1"/>
</dbReference>
<evidence type="ECO:0000313" key="3">
    <source>
        <dbReference type="Proteomes" id="UP001056384"/>
    </source>
</evidence>
<dbReference type="InterPro" id="IPR055343">
    <property type="entry name" value="CREG_beta-barrel"/>
</dbReference>
<accession>A0A9Q9AGQ4</accession>
<evidence type="ECO:0000313" key="2">
    <source>
        <dbReference type="EMBL" id="USW48770.1"/>
    </source>
</evidence>
<evidence type="ECO:0000259" key="1">
    <source>
        <dbReference type="Pfam" id="PF13883"/>
    </source>
</evidence>
<reference evidence="2" key="1">
    <citation type="submission" date="2022-06" db="EMBL/GenBank/DDBJ databases">
        <title>Complete genome sequences of two strains of the flax pathogen Septoria linicola.</title>
        <authorList>
            <person name="Lapalu N."/>
            <person name="Simon A."/>
            <person name="Demenou B."/>
            <person name="Paumier D."/>
            <person name="Guillot M.-P."/>
            <person name="Gout L."/>
            <person name="Valade R."/>
        </authorList>
    </citation>
    <scope>NUCLEOTIDE SEQUENCE</scope>
    <source>
        <strain evidence="2">SE15195</strain>
    </source>
</reference>
<sequence length="273" mass="30842">MKATTLLAGSAGLAAATSIGQTQPQHIFSNPDSIHEDDFHFPTIRESAAQARKIQHLTTIGNLVTVFPSTTNSNDVDALENRPQDVEGSPIGLMEYYADCDPHSGNPILLALDIATPYKNYNQGSNISLSIRWWPTQKNTYSTLESMTSWMWKQDEDEIPTPHTPAALPRFSLHGHLETVSEERLKDGKIQACFLRSHPDSIYWQPGNDIHQSHYAQLVVDHVYWFGGFGDRARIGWLPIDVWRNLTMKEVIEAKLPGEKKHRHSSSWWKMGL</sequence>
<dbReference type="AlphaFoldDB" id="A0A9Q9AGQ4"/>
<dbReference type="InterPro" id="IPR012349">
    <property type="entry name" value="Split_barrel_FMN-bd"/>
</dbReference>
<name>A0A9Q9AGQ4_9PEZI</name>
<feature type="domain" description="CREG-like beta-barrel" evidence="1">
    <location>
        <begin position="42"/>
        <end position="239"/>
    </location>
</feature>
<dbReference type="Proteomes" id="UP001056384">
    <property type="component" value="Chromosome 1"/>
</dbReference>
<dbReference type="EMBL" id="CP099418">
    <property type="protein sequence ID" value="USW48770.1"/>
    <property type="molecule type" value="Genomic_DNA"/>
</dbReference>
<organism evidence="2 3">
    <name type="scientific">Septoria linicola</name>
    <dbReference type="NCBI Taxonomy" id="215465"/>
    <lineage>
        <taxon>Eukaryota</taxon>
        <taxon>Fungi</taxon>
        <taxon>Dikarya</taxon>
        <taxon>Ascomycota</taxon>
        <taxon>Pezizomycotina</taxon>
        <taxon>Dothideomycetes</taxon>
        <taxon>Dothideomycetidae</taxon>
        <taxon>Mycosphaerellales</taxon>
        <taxon>Mycosphaerellaceae</taxon>
        <taxon>Septoria</taxon>
    </lineage>
</organism>
<protein>
    <submittedName>
        <fullName evidence="2">FMN-binding split barrel</fullName>
    </submittedName>
</protein>
<dbReference type="PANTHER" id="PTHR37273">
    <property type="entry name" value="CHROMOSOME 8, WHOLE GENOME SHOTGUN SEQUENCE"/>
    <property type="match status" value="1"/>
</dbReference>
<dbReference type="PANTHER" id="PTHR37273:SF1">
    <property type="entry name" value="ADL397C-AP"/>
    <property type="match status" value="1"/>
</dbReference>
<dbReference type="Pfam" id="PF13883">
    <property type="entry name" value="CREG_beta-barrel"/>
    <property type="match status" value="1"/>
</dbReference>
<keyword evidence="3" id="KW-1185">Reference proteome</keyword>
<proteinExistence type="predicted"/>
<dbReference type="SUPFAM" id="SSF50475">
    <property type="entry name" value="FMN-binding split barrel"/>
    <property type="match status" value="1"/>
</dbReference>